<dbReference type="Proteomes" id="UP000055702">
    <property type="component" value="Unassembled WGS sequence"/>
</dbReference>
<dbReference type="RefSeq" id="WP_059746021.1">
    <property type="nucleotide sequence ID" value="NZ_JBOZOX010000041.1"/>
</dbReference>
<dbReference type="InterPro" id="IPR036388">
    <property type="entry name" value="WH-like_DNA-bd_sf"/>
</dbReference>
<dbReference type="PANTHER" id="PTHR33221">
    <property type="entry name" value="WINGED HELIX-TURN-HELIX TRANSCRIPTIONAL REGULATOR, RRF2 FAMILY"/>
    <property type="match status" value="1"/>
</dbReference>
<dbReference type="PANTHER" id="PTHR33221:SF4">
    <property type="entry name" value="HTH-TYPE TRANSCRIPTIONAL REPRESSOR NSRR"/>
    <property type="match status" value="1"/>
</dbReference>
<evidence type="ECO:0000256" key="1">
    <source>
        <dbReference type="ARBA" id="ARBA00023125"/>
    </source>
</evidence>
<proteinExistence type="predicted"/>
<dbReference type="EMBL" id="LRDC01000020">
    <property type="protein sequence ID" value="KVX01609.1"/>
    <property type="molecule type" value="Genomic_DNA"/>
</dbReference>
<organism evidence="2">
    <name type="scientific">Shewanella frigidimarina</name>
    <dbReference type="NCBI Taxonomy" id="56812"/>
    <lineage>
        <taxon>Bacteria</taxon>
        <taxon>Pseudomonadati</taxon>
        <taxon>Pseudomonadota</taxon>
        <taxon>Gammaproteobacteria</taxon>
        <taxon>Alteromonadales</taxon>
        <taxon>Shewanellaceae</taxon>
        <taxon>Shewanella</taxon>
    </lineage>
</organism>
<evidence type="ECO:0000313" key="3">
    <source>
        <dbReference type="Proteomes" id="UP000055702"/>
    </source>
</evidence>
<dbReference type="SUPFAM" id="SSF46785">
    <property type="entry name" value="Winged helix' DNA-binding domain"/>
    <property type="match status" value="1"/>
</dbReference>
<gene>
    <name evidence="2" type="ORF">AWJ07_16420</name>
</gene>
<name>A0A106BZZ2_SHEFR</name>
<dbReference type="Pfam" id="PF02082">
    <property type="entry name" value="Rrf2"/>
    <property type="match status" value="1"/>
</dbReference>
<dbReference type="NCBIfam" id="TIGR00738">
    <property type="entry name" value="rrf2_super"/>
    <property type="match status" value="1"/>
</dbReference>
<dbReference type="AlphaFoldDB" id="A0A106BZZ2"/>
<dbReference type="GO" id="GO:0003700">
    <property type="term" value="F:DNA-binding transcription factor activity"/>
    <property type="evidence" value="ECO:0007669"/>
    <property type="project" value="TreeGrafter"/>
</dbReference>
<dbReference type="GO" id="GO:0005829">
    <property type="term" value="C:cytosol"/>
    <property type="evidence" value="ECO:0007669"/>
    <property type="project" value="TreeGrafter"/>
</dbReference>
<dbReference type="PROSITE" id="PS01332">
    <property type="entry name" value="HTH_RRF2_1"/>
    <property type="match status" value="1"/>
</dbReference>
<dbReference type="PROSITE" id="PS51197">
    <property type="entry name" value="HTH_RRF2_2"/>
    <property type="match status" value="1"/>
</dbReference>
<keyword evidence="1" id="KW-0238">DNA-binding</keyword>
<reference evidence="2 3" key="1">
    <citation type="submission" date="2016-01" db="EMBL/GenBank/DDBJ databases">
        <title>Draft genome of the antarctic isolate Shewanella frigidimarina Ag06-30.</title>
        <authorList>
            <person name="Parmeciano Di Noto G."/>
            <person name="Vazquez S."/>
            <person name="Mac Cormack W."/>
            <person name="Iriarte A."/>
            <person name="Quiroga C."/>
        </authorList>
    </citation>
    <scope>NUCLEOTIDE SEQUENCE [LARGE SCALE GENOMIC DNA]</scope>
    <source>
        <strain evidence="2 3">Ag06-30</strain>
    </source>
</reference>
<dbReference type="InterPro" id="IPR030489">
    <property type="entry name" value="TR_Rrf2-type_CS"/>
</dbReference>
<comment type="caution">
    <text evidence="2">The sequence shown here is derived from an EMBL/GenBank/DDBJ whole genome shotgun (WGS) entry which is preliminary data.</text>
</comment>
<dbReference type="InterPro" id="IPR036390">
    <property type="entry name" value="WH_DNA-bd_sf"/>
</dbReference>
<evidence type="ECO:0000313" key="2">
    <source>
        <dbReference type="EMBL" id="KVX01609.1"/>
    </source>
</evidence>
<dbReference type="Gene3D" id="1.10.10.10">
    <property type="entry name" value="Winged helix-like DNA-binding domain superfamily/Winged helix DNA-binding domain"/>
    <property type="match status" value="1"/>
</dbReference>
<accession>A0A106BZZ2</accession>
<dbReference type="InterPro" id="IPR000944">
    <property type="entry name" value="Tscrpt_reg_Rrf2"/>
</dbReference>
<protein>
    <submittedName>
        <fullName evidence="2">BadM/Rrf2 family transcriptional regulator</fullName>
    </submittedName>
</protein>
<sequence length="151" mass="16793">MQLTRYTDFGIRILMYLAVQSERESLFRIAEVTSVFDLSSNHVAKIIHQLGKMGYLQTIRGKSGGFRLAKAADEVLIGQLVRDLEHSLSPIDCESPYCRFTPICRLKGVLGQAVTAYLAVLDQYTLADIVSNKSEILSTLPDLSISVLQLD</sequence>
<dbReference type="GO" id="GO:0003677">
    <property type="term" value="F:DNA binding"/>
    <property type="evidence" value="ECO:0007669"/>
    <property type="project" value="UniProtKB-KW"/>
</dbReference>